<dbReference type="EMBL" id="JAPQKL010000002">
    <property type="protein sequence ID" value="KAJ5143341.1"/>
    <property type="molecule type" value="Genomic_DNA"/>
</dbReference>
<dbReference type="AlphaFoldDB" id="A0A9W9L930"/>
<organism evidence="2 3">
    <name type="scientific">Penicillium bovifimosum</name>
    <dbReference type="NCBI Taxonomy" id="126998"/>
    <lineage>
        <taxon>Eukaryota</taxon>
        <taxon>Fungi</taxon>
        <taxon>Dikarya</taxon>
        <taxon>Ascomycota</taxon>
        <taxon>Pezizomycotina</taxon>
        <taxon>Eurotiomycetes</taxon>
        <taxon>Eurotiomycetidae</taxon>
        <taxon>Eurotiales</taxon>
        <taxon>Aspergillaceae</taxon>
        <taxon>Penicillium</taxon>
    </lineage>
</organism>
<name>A0A9W9L930_9EURO</name>
<protein>
    <submittedName>
        <fullName evidence="2">Uncharacterized protein</fullName>
    </submittedName>
</protein>
<feature type="non-terminal residue" evidence="2">
    <location>
        <position position="1"/>
    </location>
</feature>
<evidence type="ECO:0000256" key="1">
    <source>
        <dbReference type="SAM" id="MobiDB-lite"/>
    </source>
</evidence>
<gene>
    <name evidence="2" type="ORF">N7515_002128</name>
</gene>
<keyword evidence="3" id="KW-1185">Reference proteome</keyword>
<dbReference type="GeneID" id="81402042"/>
<feature type="region of interest" description="Disordered" evidence="1">
    <location>
        <begin position="88"/>
        <end position="107"/>
    </location>
</feature>
<dbReference type="RefSeq" id="XP_056524985.1">
    <property type="nucleotide sequence ID" value="XM_056662872.1"/>
</dbReference>
<comment type="caution">
    <text evidence="2">The sequence shown here is derived from an EMBL/GenBank/DDBJ whole genome shotgun (WGS) entry which is preliminary data.</text>
</comment>
<sequence>STPYGVPSGLKIVALTPKPEAFVLRTPPHVTLGRLSGNPTCQLHPDNNRRYPTSRFLSTCHSYRFIPAVYVDFSAPYSLSAALFRQNRATPSAPARSSGNHQNTVHS</sequence>
<reference evidence="2" key="2">
    <citation type="journal article" date="2023" name="IMA Fungus">
        <title>Comparative genomic study of the Penicillium genus elucidates a diverse pangenome and 15 lateral gene transfer events.</title>
        <authorList>
            <person name="Petersen C."/>
            <person name="Sorensen T."/>
            <person name="Nielsen M.R."/>
            <person name="Sondergaard T.E."/>
            <person name="Sorensen J.L."/>
            <person name="Fitzpatrick D.A."/>
            <person name="Frisvad J.C."/>
            <person name="Nielsen K.L."/>
        </authorList>
    </citation>
    <scope>NUCLEOTIDE SEQUENCE</scope>
    <source>
        <strain evidence="2">IBT 22155</strain>
    </source>
</reference>
<proteinExistence type="predicted"/>
<accession>A0A9W9L930</accession>
<dbReference type="Proteomes" id="UP001149079">
    <property type="component" value="Unassembled WGS sequence"/>
</dbReference>
<evidence type="ECO:0000313" key="3">
    <source>
        <dbReference type="Proteomes" id="UP001149079"/>
    </source>
</evidence>
<reference evidence="2" key="1">
    <citation type="submission" date="2022-11" db="EMBL/GenBank/DDBJ databases">
        <authorList>
            <person name="Petersen C."/>
        </authorList>
    </citation>
    <scope>NUCLEOTIDE SEQUENCE</scope>
    <source>
        <strain evidence="2">IBT 22155</strain>
    </source>
</reference>
<evidence type="ECO:0000313" key="2">
    <source>
        <dbReference type="EMBL" id="KAJ5143341.1"/>
    </source>
</evidence>